<dbReference type="SUPFAM" id="SSF52540">
    <property type="entry name" value="P-loop containing nucleoside triphosphate hydrolases"/>
    <property type="match status" value="1"/>
</dbReference>
<dbReference type="GO" id="GO:0006886">
    <property type="term" value="P:intracellular protein transport"/>
    <property type="evidence" value="ECO:0007669"/>
    <property type="project" value="InterPro"/>
</dbReference>
<dbReference type="Proteomes" id="UP001201812">
    <property type="component" value="Unassembled WGS sequence"/>
</dbReference>
<gene>
    <name evidence="5" type="ORF">DdX_22130</name>
</gene>
<feature type="compositionally biased region" description="Basic and acidic residues" evidence="2">
    <location>
        <begin position="425"/>
        <end position="434"/>
    </location>
</feature>
<dbReference type="PANTHER" id="PTHR30612">
    <property type="entry name" value="SECA INNER MEMBRANE COMPONENT OF SEC PROTEIN SECRETION SYSTEM"/>
    <property type="match status" value="1"/>
</dbReference>
<protein>
    <submittedName>
        <fullName evidence="5">SecA DEAD-like domain-containing protein</fullName>
    </submittedName>
</protein>
<dbReference type="AlphaFoldDB" id="A0AAD4QV24"/>
<feature type="chain" id="PRO_5042048148" evidence="3">
    <location>
        <begin position="19"/>
        <end position="665"/>
    </location>
</feature>
<feature type="compositionally biased region" description="Basic and acidic residues" evidence="2">
    <location>
        <begin position="316"/>
        <end position="330"/>
    </location>
</feature>
<evidence type="ECO:0000313" key="6">
    <source>
        <dbReference type="Proteomes" id="UP001201812"/>
    </source>
</evidence>
<dbReference type="GO" id="GO:0006605">
    <property type="term" value="P:protein targeting"/>
    <property type="evidence" value="ECO:0007669"/>
    <property type="project" value="InterPro"/>
</dbReference>
<evidence type="ECO:0000256" key="1">
    <source>
        <dbReference type="SAM" id="Coils"/>
    </source>
</evidence>
<evidence type="ECO:0000256" key="2">
    <source>
        <dbReference type="SAM" id="MobiDB-lite"/>
    </source>
</evidence>
<dbReference type="GO" id="GO:0005524">
    <property type="term" value="F:ATP binding"/>
    <property type="evidence" value="ECO:0007669"/>
    <property type="project" value="InterPro"/>
</dbReference>
<dbReference type="InterPro" id="IPR011115">
    <property type="entry name" value="SecA_DEAD"/>
</dbReference>
<sequence>MHWLYLLIFLVLLQFCLAPPGTGPVKKAGKVQTLKNQTQVTRTDAEGKPVNLRFIEPVLEQCYVCGDGNCYFDNGEPTYVYRVNKMMDTDTYVFGTQNTPIKKELCNACEEKPETVRAITKDLPPKIRNKIARINEAKSKYKCIKRKTDFDPNSVHVEVQATLMETSYMEPDVEQLLSVMDVLAEEDEPEDEPIPSGTTKPGTNKPGTNKPGTNKPGTNKPGTTKPGTNNPGTNKPGTNKPGTTKPGANNPGTNNPGTNKPGTTKPGTTKPGTNNPGTNKPGAPPSPAKKRRRNHLAGFIPKTVKVAGPQAPSVEEEWKKEMGKDGKPKDRDLNKLIEEIKRLNEVDPTVIPKAADQGKPDIEDLTNQLIHMINLINTAFENESRLFPTISTKKIKDWTKEDTREWAEKVQKDRYYAGEGGAATETDRQKRLGEEDMDRDLVDEEGVPAQDIFMAEAIAVLKRGIWLLKDKENPGKGFFPRDTQLITVLILLLRDEDLSDPNSEEIIWYGRVVQMGTGEGKSVACAIVAAYYGILGNSVDMVSSSPLLAKRDALEWYYFYWLFKLDVGHNVKIFKTKEQKEKEKKEKKQAKKNRVEEMMKDPVILKQELFEGKVKGRKLEEDDLGDDGTVRPRPSYRPRIVVGTFSSFQGWDRLMSKNKNICPKK</sequence>
<dbReference type="GO" id="GO:0017038">
    <property type="term" value="P:protein import"/>
    <property type="evidence" value="ECO:0007669"/>
    <property type="project" value="InterPro"/>
</dbReference>
<evidence type="ECO:0000256" key="3">
    <source>
        <dbReference type="SAM" id="SignalP"/>
    </source>
</evidence>
<feature type="compositionally biased region" description="Low complexity" evidence="2">
    <location>
        <begin position="197"/>
        <end position="281"/>
    </location>
</feature>
<dbReference type="Gene3D" id="3.40.50.300">
    <property type="entry name" value="P-loop containing nucleotide triphosphate hydrolases"/>
    <property type="match status" value="1"/>
</dbReference>
<feature type="domain" description="SecA DEAD-like N-terminal" evidence="4">
    <location>
        <begin position="481"/>
        <end position="581"/>
    </location>
</feature>
<evidence type="ECO:0000259" key="4">
    <source>
        <dbReference type="Pfam" id="PF07517"/>
    </source>
</evidence>
<proteinExistence type="predicted"/>
<dbReference type="Pfam" id="PF07517">
    <property type="entry name" value="SecA_DEAD"/>
    <property type="match status" value="1"/>
</dbReference>
<reference evidence="5" key="1">
    <citation type="submission" date="2022-01" db="EMBL/GenBank/DDBJ databases">
        <title>Genome Sequence Resource for Two Populations of Ditylenchus destructor, the Migratory Endoparasitic Phytonematode.</title>
        <authorList>
            <person name="Zhang H."/>
            <person name="Lin R."/>
            <person name="Xie B."/>
        </authorList>
    </citation>
    <scope>NUCLEOTIDE SEQUENCE</scope>
    <source>
        <strain evidence="5">BazhouSP</strain>
    </source>
</reference>
<evidence type="ECO:0000313" key="5">
    <source>
        <dbReference type="EMBL" id="KAI1691056.1"/>
    </source>
</evidence>
<name>A0AAD4QV24_9BILA</name>
<feature type="coiled-coil region" evidence="1">
    <location>
        <begin position="573"/>
        <end position="601"/>
    </location>
</feature>
<dbReference type="InterPro" id="IPR027417">
    <property type="entry name" value="P-loop_NTPase"/>
</dbReference>
<feature type="region of interest" description="Disordered" evidence="2">
    <location>
        <begin position="185"/>
        <end position="330"/>
    </location>
</feature>
<keyword evidence="3" id="KW-0732">Signal</keyword>
<keyword evidence="1" id="KW-0175">Coiled coil</keyword>
<accession>A0AAD4QV24</accession>
<dbReference type="PANTHER" id="PTHR30612:SF0">
    <property type="entry name" value="CHLOROPLAST PROTEIN-TRANSPORTING ATPASE"/>
    <property type="match status" value="1"/>
</dbReference>
<keyword evidence="6" id="KW-1185">Reference proteome</keyword>
<comment type="caution">
    <text evidence="5">The sequence shown here is derived from an EMBL/GenBank/DDBJ whole genome shotgun (WGS) entry which is preliminary data.</text>
</comment>
<feature type="signal peptide" evidence="3">
    <location>
        <begin position="1"/>
        <end position="18"/>
    </location>
</feature>
<dbReference type="GO" id="GO:0016020">
    <property type="term" value="C:membrane"/>
    <property type="evidence" value="ECO:0007669"/>
    <property type="project" value="InterPro"/>
</dbReference>
<dbReference type="InterPro" id="IPR000185">
    <property type="entry name" value="SecA"/>
</dbReference>
<organism evidence="5 6">
    <name type="scientific">Ditylenchus destructor</name>
    <dbReference type="NCBI Taxonomy" id="166010"/>
    <lineage>
        <taxon>Eukaryota</taxon>
        <taxon>Metazoa</taxon>
        <taxon>Ecdysozoa</taxon>
        <taxon>Nematoda</taxon>
        <taxon>Chromadorea</taxon>
        <taxon>Rhabditida</taxon>
        <taxon>Tylenchina</taxon>
        <taxon>Tylenchomorpha</taxon>
        <taxon>Sphaerularioidea</taxon>
        <taxon>Anguinidae</taxon>
        <taxon>Anguininae</taxon>
        <taxon>Ditylenchus</taxon>
    </lineage>
</organism>
<dbReference type="EMBL" id="JAKKPZ010001008">
    <property type="protein sequence ID" value="KAI1691056.1"/>
    <property type="molecule type" value="Genomic_DNA"/>
</dbReference>
<feature type="region of interest" description="Disordered" evidence="2">
    <location>
        <begin position="417"/>
        <end position="441"/>
    </location>
</feature>